<comment type="caution">
    <text evidence="2">The sequence shown here is derived from an EMBL/GenBank/DDBJ whole genome shotgun (WGS) entry which is preliminary data.</text>
</comment>
<evidence type="ECO:0000313" key="3">
    <source>
        <dbReference type="Proteomes" id="UP001501638"/>
    </source>
</evidence>
<reference evidence="3" key="1">
    <citation type="journal article" date="2019" name="Int. J. Syst. Evol. Microbiol.">
        <title>The Global Catalogue of Microorganisms (GCM) 10K type strain sequencing project: providing services to taxonomists for standard genome sequencing and annotation.</title>
        <authorList>
            <consortium name="The Broad Institute Genomics Platform"/>
            <consortium name="The Broad Institute Genome Sequencing Center for Infectious Disease"/>
            <person name="Wu L."/>
            <person name="Ma J."/>
        </authorList>
    </citation>
    <scope>NUCLEOTIDE SEQUENCE [LARGE SCALE GENOMIC DNA]</scope>
    <source>
        <strain evidence="3">JCM 6305</strain>
    </source>
</reference>
<feature type="compositionally biased region" description="Basic and acidic residues" evidence="1">
    <location>
        <begin position="8"/>
        <end position="17"/>
    </location>
</feature>
<evidence type="ECO:0000313" key="2">
    <source>
        <dbReference type="EMBL" id="GAA2422645.1"/>
    </source>
</evidence>
<accession>A0ABP5WB22</accession>
<proteinExistence type="predicted"/>
<dbReference type="EMBL" id="BAAASZ010000003">
    <property type="protein sequence ID" value="GAA2422645.1"/>
    <property type="molecule type" value="Genomic_DNA"/>
</dbReference>
<gene>
    <name evidence="2" type="ORF">GCM10010405_01200</name>
</gene>
<evidence type="ECO:0000256" key="1">
    <source>
        <dbReference type="SAM" id="MobiDB-lite"/>
    </source>
</evidence>
<name>A0ABP5WB22_9ACTN</name>
<sequence length="125" mass="13571">MNRPPRRGRPDAREAVRTGRGGVPHASGLRRRKPSALLAVKQAVRPRRTASVVRERNAAPTPRSQVLRTARKGGPPGSRRPRDRRPGTGPGTAERPGPAESVPRDVRRPGTPAVADGRKAVHRTR</sequence>
<protein>
    <submittedName>
        <fullName evidence="2">Uncharacterized protein</fullName>
    </submittedName>
</protein>
<dbReference type="Proteomes" id="UP001501638">
    <property type="component" value="Unassembled WGS sequence"/>
</dbReference>
<organism evidence="2 3">
    <name type="scientific">Streptomyces macrosporus</name>
    <dbReference type="NCBI Taxonomy" id="44032"/>
    <lineage>
        <taxon>Bacteria</taxon>
        <taxon>Bacillati</taxon>
        <taxon>Actinomycetota</taxon>
        <taxon>Actinomycetes</taxon>
        <taxon>Kitasatosporales</taxon>
        <taxon>Streptomycetaceae</taxon>
        <taxon>Streptomyces</taxon>
    </lineage>
</organism>
<keyword evidence="3" id="KW-1185">Reference proteome</keyword>
<feature type="region of interest" description="Disordered" evidence="1">
    <location>
        <begin position="1"/>
        <end position="125"/>
    </location>
</feature>